<reference evidence="4" key="1">
    <citation type="journal article" date="2011" name="Nat. Genet.">
        <title>The Arabidopsis lyrata genome sequence and the basis of rapid genome size change.</title>
        <authorList>
            <person name="Hu T.T."/>
            <person name="Pattyn P."/>
            <person name="Bakker E.G."/>
            <person name="Cao J."/>
            <person name="Cheng J.-F."/>
            <person name="Clark R.M."/>
            <person name="Fahlgren N."/>
            <person name="Fawcett J.A."/>
            <person name="Grimwood J."/>
            <person name="Gundlach H."/>
            <person name="Haberer G."/>
            <person name="Hollister J.D."/>
            <person name="Ossowski S."/>
            <person name="Ottilar R.P."/>
            <person name="Salamov A.A."/>
            <person name="Schneeberger K."/>
            <person name="Spannagl M."/>
            <person name="Wang X."/>
            <person name="Yang L."/>
            <person name="Nasrallah M.E."/>
            <person name="Bergelson J."/>
            <person name="Carrington J.C."/>
            <person name="Gaut B.S."/>
            <person name="Schmutz J."/>
            <person name="Mayer K.F.X."/>
            <person name="Van de Peer Y."/>
            <person name="Grigoriev I.V."/>
            <person name="Nordborg M."/>
            <person name="Weigel D."/>
            <person name="Guo Y.-L."/>
        </authorList>
    </citation>
    <scope>NUCLEOTIDE SEQUENCE [LARGE SCALE GENOMIC DNA]</scope>
    <source>
        <strain evidence="4">cv. MN47</strain>
    </source>
</reference>
<dbReference type="AlphaFoldDB" id="D7LDB6"/>
<evidence type="ECO:0000313" key="3">
    <source>
        <dbReference type="EMBL" id="EFH56682.1"/>
    </source>
</evidence>
<dbReference type="InterPro" id="IPR046845">
    <property type="entry name" value="ASY3-like_CC"/>
</dbReference>
<organism evidence="4">
    <name type="scientific">Arabidopsis lyrata subsp. lyrata</name>
    <name type="common">Lyre-leaved rock-cress</name>
    <dbReference type="NCBI Taxonomy" id="81972"/>
    <lineage>
        <taxon>Eukaryota</taxon>
        <taxon>Viridiplantae</taxon>
        <taxon>Streptophyta</taxon>
        <taxon>Embryophyta</taxon>
        <taxon>Tracheophyta</taxon>
        <taxon>Spermatophyta</taxon>
        <taxon>Magnoliopsida</taxon>
        <taxon>eudicotyledons</taxon>
        <taxon>Gunneridae</taxon>
        <taxon>Pentapetalae</taxon>
        <taxon>rosids</taxon>
        <taxon>malvids</taxon>
        <taxon>Brassicales</taxon>
        <taxon>Brassicaceae</taxon>
        <taxon>Camelineae</taxon>
        <taxon>Arabidopsis</taxon>
    </lineage>
</organism>
<evidence type="ECO:0000259" key="2">
    <source>
        <dbReference type="Pfam" id="PF20435"/>
    </source>
</evidence>
<feature type="compositionally biased region" description="Acidic residues" evidence="1">
    <location>
        <begin position="213"/>
        <end position="230"/>
    </location>
</feature>
<dbReference type="Pfam" id="PF20435">
    <property type="entry name" value="ASY3-like"/>
    <property type="match status" value="1"/>
</dbReference>
<evidence type="ECO:0000256" key="1">
    <source>
        <dbReference type="SAM" id="MobiDB-lite"/>
    </source>
</evidence>
<keyword evidence="4" id="KW-1185">Reference proteome</keyword>
<feature type="compositionally biased region" description="Basic and acidic residues" evidence="1">
    <location>
        <begin position="231"/>
        <end position="250"/>
    </location>
</feature>
<sequence>MMLASSVYEFSESSQMEDLGNNNVVSQYIDHQCALWSCRQIFLDGNRYCSVAHEQRADHDVDVPTPHSFLDVYSHGELERYVLPKVTSLLLNGNANPGIVDLSHDTDILTVGPWNLQDHFDTNLEPREDFTIWLFVGMFTPDPDVWRPGTSAYVMGRIVRRIYRPLHPIANGSVWILHRYILNNHADRALYTMQYFKPPVPPQPVIAAYYNNPDDDDDGDDDDDDDDDRMEEPPRKVKHGRNCENPEVLKTKAGGSTSYNIQRISGNGKRQKGTISKGSDIERNNNVLMEKKTRESLWKDEDDEGLGRDVERMNLGLQNLKKKIKLLVDMKSSKILTSVSKEIQMGLDSQTTYVFL</sequence>
<dbReference type="Proteomes" id="UP000008694">
    <property type="component" value="Unassembled WGS sequence"/>
</dbReference>
<protein>
    <recommendedName>
        <fullName evidence="2">Meiosis-specific protein ASY3-like coiled-coil domain-containing protein</fullName>
    </recommendedName>
</protein>
<dbReference type="EMBL" id="GL348716">
    <property type="protein sequence ID" value="EFH56682.1"/>
    <property type="molecule type" value="Genomic_DNA"/>
</dbReference>
<proteinExistence type="predicted"/>
<feature type="compositionally biased region" description="Polar residues" evidence="1">
    <location>
        <begin position="254"/>
        <end position="265"/>
    </location>
</feature>
<feature type="region of interest" description="Disordered" evidence="1">
    <location>
        <begin position="204"/>
        <end position="279"/>
    </location>
</feature>
<gene>
    <name evidence="3" type="ORF">ARALYDRAFT_900653</name>
</gene>
<name>D7LDB6_ARALL</name>
<dbReference type="HOGENOM" id="CLU_779258_0_0_1"/>
<accession>D7LDB6</accession>
<dbReference type="Gramene" id="scaffold_400154.1">
    <property type="protein sequence ID" value="scaffold_400154.1"/>
    <property type="gene ID" value="scaffold_400154.1"/>
</dbReference>
<feature type="domain" description="Meiosis-specific protein ASY3-like coiled-coil" evidence="2">
    <location>
        <begin position="299"/>
        <end position="350"/>
    </location>
</feature>
<evidence type="ECO:0000313" key="4">
    <source>
        <dbReference type="Proteomes" id="UP000008694"/>
    </source>
</evidence>